<organism evidence="4">
    <name type="scientific">Brugia timori</name>
    <dbReference type="NCBI Taxonomy" id="42155"/>
    <lineage>
        <taxon>Eukaryota</taxon>
        <taxon>Metazoa</taxon>
        <taxon>Ecdysozoa</taxon>
        <taxon>Nematoda</taxon>
        <taxon>Chromadorea</taxon>
        <taxon>Rhabditida</taxon>
        <taxon>Spirurina</taxon>
        <taxon>Spiruromorpha</taxon>
        <taxon>Filarioidea</taxon>
        <taxon>Onchocercidae</taxon>
        <taxon>Brugia</taxon>
    </lineage>
</organism>
<dbReference type="PROSITE" id="PS50304">
    <property type="entry name" value="TUDOR"/>
    <property type="match status" value="1"/>
</dbReference>
<accession>A0A0R3RDG3</accession>
<dbReference type="InterPro" id="IPR002999">
    <property type="entry name" value="Tudor"/>
</dbReference>
<dbReference type="PANTHER" id="PTHR22948:SF29">
    <property type="entry name" value="FI02030P-RELATED"/>
    <property type="match status" value="1"/>
</dbReference>
<dbReference type="Gene3D" id="2.40.50.90">
    <property type="match status" value="1"/>
</dbReference>
<dbReference type="InterPro" id="IPR050621">
    <property type="entry name" value="Tudor_domain_containing"/>
</dbReference>
<keyword evidence="3" id="KW-1185">Reference proteome</keyword>
<reference evidence="2 3" key="2">
    <citation type="submission" date="2018-11" db="EMBL/GenBank/DDBJ databases">
        <authorList>
            <consortium name="Pathogen Informatics"/>
        </authorList>
    </citation>
    <scope>NUCLEOTIDE SEQUENCE [LARGE SCALE GENOMIC DNA]</scope>
</reference>
<evidence type="ECO:0000313" key="3">
    <source>
        <dbReference type="Proteomes" id="UP000280834"/>
    </source>
</evidence>
<evidence type="ECO:0000259" key="1">
    <source>
        <dbReference type="PROSITE" id="PS50304"/>
    </source>
</evidence>
<dbReference type="Pfam" id="PF00567">
    <property type="entry name" value="TUDOR"/>
    <property type="match status" value="1"/>
</dbReference>
<evidence type="ECO:0000313" key="2">
    <source>
        <dbReference type="EMBL" id="VDO57135.1"/>
    </source>
</evidence>
<gene>
    <name evidence="2" type="ORF">BTMF_LOCUS16049</name>
</gene>
<proteinExistence type="predicted"/>
<dbReference type="WBParaSite" id="BTMF_0001808601-mRNA-1">
    <property type="protein sequence ID" value="BTMF_0001808601-mRNA-1"/>
    <property type="gene ID" value="BTMF_0001808601"/>
</dbReference>
<dbReference type="InterPro" id="IPR035437">
    <property type="entry name" value="SNase_OB-fold_sf"/>
</dbReference>
<reference evidence="4" key="1">
    <citation type="submission" date="2017-02" db="UniProtKB">
        <authorList>
            <consortium name="WormBaseParasite"/>
        </authorList>
    </citation>
    <scope>IDENTIFICATION</scope>
</reference>
<dbReference type="PANTHER" id="PTHR22948">
    <property type="entry name" value="TUDOR DOMAIN CONTAINING PROTEIN"/>
    <property type="match status" value="1"/>
</dbReference>
<dbReference type="GO" id="GO:0005737">
    <property type="term" value="C:cytoplasm"/>
    <property type="evidence" value="ECO:0007669"/>
    <property type="project" value="UniProtKB-ARBA"/>
</dbReference>
<dbReference type="AlphaFoldDB" id="A0A0R3RDG3"/>
<name>A0A0R3RDG3_9BILA</name>
<protein>
    <submittedName>
        <fullName evidence="4">Tudor domain-containing protein</fullName>
    </submittedName>
</protein>
<evidence type="ECO:0000313" key="4">
    <source>
        <dbReference type="WBParaSite" id="BTMF_0001808601-mRNA-1"/>
    </source>
</evidence>
<dbReference type="STRING" id="42155.A0A0R3RDG3"/>
<dbReference type="Proteomes" id="UP000280834">
    <property type="component" value="Unassembled WGS sequence"/>
</dbReference>
<sequence>MFRAVITAIYDTNVEVHYIDYGNYERVTYNDLHSIDDLPEITKKHPAMGIPCLLVNVDNINTGLNIYTDNSLLHFMNAVSCEKPFFKLKFLRKRTDNVMVVELIDDNGNS</sequence>
<feature type="domain" description="Tudor" evidence="1">
    <location>
        <begin position="1"/>
        <end position="42"/>
    </location>
</feature>
<dbReference type="EMBL" id="UZAG01023585">
    <property type="protein sequence ID" value="VDO57135.1"/>
    <property type="molecule type" value="Genomic_DNA"/>
</dbReference>
<dbReference type="SUPFAM" id="SSF63748">
    <property type="entry name" value="Tudor/PWWP/MBT"/>
    <property type="match status" value="1"/>
</dbReference>